<proteinExistence type="predicted"/>
<evidence type="ECO:0000313" key="3">
    <source>
        <dbReference type="Proteomes" id="UP001603857"/>
    </source>
</evidence>
<feature type="compositionally biased region" description="Basic residues" evidence="1">
    <location>
        <begin position="1"/>
        <end position="16"/>
    </location>
</feature>
<accession>A0ABD1N541</accession>
<name>A0ABD1N541_9FABA</name>
<feature type="compositionally biased region" description="Basic and acidic residues" evidence="1">
    <location>
        <begin position="82"/>
        <end position="91"/>
    </location>
</feature>
<feature type="compositionally biased region" description="Polar residues" evidence="1">
    <location>
        <begin position="177"/>
        <end position="191"/>
    </location>
</feature>
<protein>
    <submittedName>
        <fullName evidence="2">Uncharacterized protein</fullName>
    </submittedName>
</protein>
<organism evidence="2 3">
    <name type="scientific">Flemingia macrophylla</name>
    <dbReference type="NCBI Taxonomy" id="520843"/>
    <lineage>
        <taxon>Eukaryota</taxon>
        <taxon>Viridiplantae</taxon>
        <taxon>Streptophyta</taxon>
        <taxon>Embryophyta</taxon>
        <taxon>Tracheophyta</taxon>
        <taxon>Spermatophyta</taxon>
        <taxon>Magnoliopsida</taxon>
        <taxon>eudicotyledons</taxon>
        <taxon>Gunneridae</taxon>
        <taxon>Pentapetalae</taxon>
        <taxon>rosids</taxon>
        <taxon>fabids</taxon>
        <taxon>Fabales</taxon>
        <taxon>Fabaceae</taxon>
        <taxon>Papilionoideae</taxon>
        <taxon>50 kb inversion clade</taxon>
        <taxon>NPAAA clade</taxon>
        <taxon>indigoferoid/millettioid clade</taxon>
        <taxon>Phaseoleae</taxon>
        <taxon>Flemingia</taxon>
    </lineage>
</organism>
<dbReference type="PANTHER" id="PTHR37187">
    <property type="entry name" value="EXPRESSED PROTEIN"/>
    <property type="match status" value="1"/>
</dbReference>
<gene>
    <name evidence="2" type="ORF">Fmac_004512</name>
</gene>
<feature type="region of interest" description="Disordered" evidence="1">
    <location>
        <begin position="316"/>
        <end position="335"/>
    </location>
</feature>
<feature type="compositionally biased region" description="Basic and acidic residues" evidence="1">
    <location>
        <begin position="137"/>
        <end position="149"/>
    </location>
</feature>
<reference evidence="2 3" key="1">
    <citation type="submission" date="2024-08" db="EMBL/GenBank/DDBJ databases">
        <title>Insights into the chromosomal genome structure of Flemingia macrophylla.</title>
        <authorList>
            <person name="Ding Y."/>
            <person name="Zhao Y."/>
            <person name="Bi W."/>
            <person name="Wu M."/>
            <person name="Zhao G."/>
            <person name="Gong Y."/>
            <person name="Li W."/>
            <person name="Zhang P."/>
        </authorList>
    </citation>
    <scope>NUCLEOTIDE SEQUENCE [LARGE SCALE GENOMIC DNA]</scope>
    <source>
        <strain evidence="2">DYQJB</strain>
        <tissue evidence="2">Leaf</tissue>
    </source>
</reference>
<feature type="region of interest" description="Disordered" evidence="1">
    <location>
        <begin position="165"/>
        <end position="191"/>
    </location>
</feature>
<evidence type="ECO:0000256" key="1">
    <source>
        <dbReference type="SAM" id="MobiDB-lite"/>
    </source>
</evidence>
<keyword evidence="3" id="KW-1185">Reference proteome</keyword>
<dbReference type="Proteomes" id="UP001603857">
    <property type="component" value="Unassembled WGS sequence"/>
</dbReference>
<evidence type="ECO:0000313" key="2">
    <source>
        <dbReference type="EMBL" id="KAL2343227.1"/>
    </source>
</evidence>
<feature type="compositionally biased region" description="Polar residues" evidence="1">
    <location>
        <begin position="19"/>
        <end position="28"/>
    </location>
</feature>
<feature type="compositionally biased region" description="Basic and acidic residues" evidence="1">
    <location>
        <begin position="319"/>
        <end position="328"/>
    </location>
</feature>
<feature type="compositionally biased region" description="Basic and acidic residues" evidence="1">
    <location>
        <begin position="29"/>
        <end position="59"/>
    </location>
</feature>
<dbReference type="EMBL" id="JBGMDY010000002">
    <property type="protein sequence ID" value="KAL2343227.1"/>
    <property type="molecule type" value="Genomic_DNA"/>
</dbReference>
<comment type="caution">
    <text evidence="2">The sequence shown here is derived from an EMBL/GenBank/DDBJ whole genome shotgun (WGS) entry which is preliminary data.</text>
</comment>
<sequence length="359" mass="38669">MPSGPKKRKAARRKKQKESNINLSSDNPKGNDDLKSQDEKGSDGGERNSPGYHEHDDHCNQFNGGSDKLEERGPSAAQPHASDVKIDRVLGGEEGGVVVVERGSESEGSSESTNLSLENIETAKESYHGDGNGQDTSKVESFTEKRGSESKNVCFEHIETAKKSYYEDGNGDDTSKGESFTVKNSEDGNNNSLEKAIASHELVKSIGSSPSKMISTTDMAPIEETVNSDSDPVVTSVKAMASVSEVEKSDRGSVLVEKSVDPVEATNFAMKVNEDKAYPLTNENVTTPNVEEPKPKECDSEVLASLSAGPFTKFTNGGEHMKDSKPAEQSENQPHVLTSKVVKKTSWLSCCGLFEVLSS</sequence>
<dbReference type="PANTHER" id="PTHR37187:SF18">
    <property type="match status" value="1"/>
</dbReference>
<feature type="compositionally biased region" description="Low complexity" evidence="1">
    <location>
        <begin position="96"/>
        <end position="112"/>
    </location>
</feature>
<dbReference type="AlphaFoldDB" id="A0ABD1N541"/>
<feature type="region of interest" description="Disordered" evidence="1">
    <location>
        <begin position="1"/>
        <end position="149"/>
    </location>
</feature>